<sequence length="225" mass="24140">MKLLAQAFICGSNVLIRGRFVDFEALLLELGERGGGGAGAGAARGGQREVRIGKSGGAGGALVGVVLSGSSKWGVPFSTAVQNTPGSSFDILDPVFQAKMDAMWENLDNIFPEFTAWRRLRETSKNTRRNAALSNTEAPGLPEDTEKQPNAAVCQKVVEQKTVTFATDIKGAERPENDVGPDKMESKTDPDKTESETDPDKTESETDPDKTESETDPDKTESETD</sequence>
<protein>
    <submittedName>
        <fullName evidence="2">Uncharacterized protein</fullName>
    </submittedName>
</protein>
<evidence type="ECO:0000313" key="3">
    <source>
        <dbReference type="Proteomes" id="UP000054270"/>
    </source>
</evidence>
<organism evidence="2 3">
    <name type="scientific">Hypholoma sublateritium (strain FD-334 SS-4)</name>
    <dbReference type="NCBI Taxonomy" id="945553"/>
    <lineage>
        <taxon>Eukaryota</taxon>
        <taxon>Fungi</taxon>
        <taxon>Dikarya</taxon>
        <taxon>Basidiomycota</taxon>
        <taxon>Agaricomycotina</taxon>
        <taxon>Agaricomycetes</taxon>
        <taxon>Agaricomycetidae</taxon>
        <taxon>Agaricales</taxon>
        <taxon>Agaricineae</taxon>
        <taxon>Strophariaceae</taxon>
        <taxon>Hypholoma</taxon>
    </lineage>
</organism>
<accession>A0A0D2KR48</accession>
<feature type="region of interest" description="Disordered" evidence="1">
    <location>
        <begin position="125"/>
        <end position="150"/>
    </location>
</feature>
<dbReference type="Proteomes" id="UP000054270">
    <property type="component" value="Unassembled WGS sequence"/>
</dbReference>
<reference evidence="3" key="1">
    <citation type="submission" date="2014-04" db="EMBL/GenBank/DDBJ databases">
        <title>Evolutionary Origins and Diversification of the Mycorrhizal Mutualists.</title>
        <authorList>
            <consortium name="DOE Joint Genome Institute"/>
            <consortium name="Mycorrhizal Genomics Consortium"/>
            <person name="Kohler A."/>
            <person name="Kuo A."/>
            <person name="Nagy L.G."/>
            <person name="Floudas D."/>
            <person name="Copeland A."/>
            <person name="Barry K.W."/>
            <person name="Cichocki N."/>
            <person name="Veneault-Fourrey C."/>
            <person name="LaButti K."/>
            <person name="Lindquist E.A."/>
            <person name="Lipzen A."/>
            <person name="Lundell T."/>
            <person name="Morin E."/>
            <person name="Murat C."/>
            <person name="Riley R."/>
            <person name="Ohm R."/>
            <person name="Sun H."/>
            <person name="Tunlid A."/>
            <person name="Henrissat B."/>
            <person name="Grigoriev I.V."/>
            <person name="Hibbett D.S."/>
            <person name="Martin F."/>
        </authorList>
    </citation>
    <scope>NUCLEOTIDE SEQUENCE [LARGE SCALE GENOMIC DNA]</scope>
    <source>
        <strain evidence="3">FD-334 SS-4</strain>
    </source>
</reference>
<evidence type="ECO:0000313" key="2">
    <source>
        <dbReference type="EMBL" id="KJA17112.1"/>
    </source>
</evidence>
<evidence type="ECO:0000256" key="1">
    <source>
        <dbReference type="SAM" id="MobiDB-lite"/>
    </source>
</evidence>
<dbReference type="AlphaFoldDB" id="A0A0D2KR48"/>
<dbReference type="EMBL" id="KN817609">
    <property type="protein sequence ID" value="KJA17112.1"/>
    <property type="molecule type" value="Genomic_DNA"/>
</dbReference>
<feature type="compositionally biased region" description="Basic and acidic residues" evidence="1">
    <location>
        <begin position="170"/>
        <end position="225"/>
    </location>
</feature>
<keyword evidence="3" id="KW-1185">Reference proteome</keyword>
<name>A0A0D2KR48_HYPSF</name>
<proteinExistence type="predicted"/>
<feature type="region of interest" description="Disordered" evidence="1">
    <location>
        <begin position="166"/>
        <end position="225"/>
    </location>
</feature>
<gene>
    <name evidence="2" type="ORF">HYPSUDRAFT_206474</name>
</gene>